<name>A0A845L264_9FIRM</name>
<dbReference type="PANTHER" id="PTHR43760">
    <property type="entry name" value="ENDORIBONUCLEASE-RELATED"/>
    <property type="match status" value="1"/>
</dbReference>
<evidence type="ECO:0000313" key="2">
    <source>
        <dbReference type="EMBL" id="MZP29149.1"/>
    </source>
</evidence>
<feature type="domain" description="Endoribonuclease L-PSP/chorismate mutase-like" evidence="1">
    <location>
        <begin position="17"/>
        <end position="162"/>
    </location>
</feature>
<evidence type="ECO:0000313" key="3">
    <source>
        <dbReference type="Proteomes" id="UP000463470"/>
    </source>
</evidence>
<dbReference type="EMBL" id="WXEY01000004">
    <property type="protein sequence ID" value="MZP29149.1"/>
    <property type="molecule type" value="Genomic_DNA"/>
</dbReference>
<gene>
    <name evidence="2" type="ORF">GTO91_05415</name>
</gene>
<dbReference type="OrthoDB" id="9806350at2"/>
<dbReference type="Pfam" id="PF14588">
    <property type="entry name" value="YjgF_endoribonc"/>
    <property type="match status" value="1"/>
</dbReference>
<reference evidence="2 3" key="1">
    <citation type="submission" date="2020-01" db="EMBL/GenBank/DDBJ databases">
        <title>Whole-genome sequence of Heliobacterium undosum DSM 13378.</title>
        <authorList>
            <person name="Kyndt J.A."/>
            <person name="Meyer T.E."/>
        </authorList>
    </citation>
    <scope>NUCLEOTIDE SEQUENCE [LARGE SCALE GENOMIC DNA]</scope>
    <source>
        <strain evidence="2 3">DSM 13378</strain>
    </source>
</reference>
<dbReference type="CDD" id="cd02199">
    <property type="entry name" value="YjgF_YER057c_UK114_like_1"/>
    <property type="match status" value="1"/>
</dbReference>
<dbReference type="AlphaFoldDB" id="A0A845L264"/>
<organism evidence="2 3">
    <name type="scientific">Heliomicrobium undosum</name>
    <dbReference type="NCBI Taxonomy" id="121734"/>
    <lineage>
        <taxon>Bacteria</taxon>
        <taxon>Bacillati</taxon>
        <taxon>Bacillota</taxon>
        <taxon>Clostridia</taxon>
        <taxon>Eubacteriales</taxon>
        <taxon>Heliobacteriaceae</taxon>
        <taxon>Heliomicrobium</taxon>
    </lineage>
</organism>
<dbReference type="Gene3D" id="3.30.1330.40">
    <property type="entry name" value="RutC-like"/>
    <property type="match status" value="1"/>
</dbReference>
<comment type="caution">
    <text evidence="2">The sequence shown here is derived from an EMBL/GenBank/DDBJ whole genome shotgun (WGS) entry which is preliminary data.</text>
</comment>
<keyword evidence="3" id="KW-1185">Reference proteome</keyword>
<dbReference type="InterPro" id="IPR013813">
    <property type="entry name" value="Endoribo_LPSP/chorism_mut-like"/>
</dbReference>
<dbReference type="Proteomes" id="UP000463470">
    <property type="component" value="Unassembled WGS sequence"/>
</dbReference>
<dbReference type="RefSeq" id="WP_161256027.1">
    <property type="nucleotide sequence ID" value="NZ_WXEY01000004.1"/>
</dbReference>
<proteinExistence type="predicted"/>
<dbReference type="PANTHER" id="PTHR43760:SF1">
    <property type="entry name" value="ENDORIBONUCLEASE L-PSP_CHORISMATE MUTASE-LIKE DOMAIN-CONTAINING PROTEIN"/>
    <property type="match status" value="1"/>
</dbReference>
<protein>
    <submittedName>
        <fullName evidence="2">RidA family protein</fullName>
    </submittedName>
</protein>
<sequence>MLTVVPKEEDNLNPSVEERLKAMGLELPEVIPPVAAYVPAVWTGNLVFTAGQLPFVKGVLLYTGKVGADLTAEEAAQAARLCALNCLAAVKSVTGSLDRIVRIVKVTGFVNGAPGFTGQPAVLNGASEFFVQIFGTAGEHARSAVGVAELPLNAPVEVEIIVEVEA</sequence>
<accession>A0A845L264</accession>
<evidence type="ECO:0000259" key="1">
    <source>
        <dbReference type="Pfam" id="PF14588"/>
    </source>
</evidence>
<dbReference type="InterPro" id="IPR035959">
    <property type="entry name" value="RutC-like_sf"/>
</dbReference>
<dbReference type="SUPFAM" id="SSF55298">
    <property type="entry name" value="YjgF-like"/>
    <property type="match status" value="1"/>
</dbReference>